<evidence type="ECO:0000313" key="8">
    <source>
        <dbReference type="EMBL" id="KAL1246876.1"/>
    </source>
</evidence>
<dbReference type="Pfam" id="PF15239">
    <property type="entry name" value="CFAP96-like"/>
    <property type="match status" value="1"/>
</dbReference>
<dbReference type="Pfam" id="PF00581">
    <property type="entry name" value="Rhodanese"/>
    <property type="match status" value="1"/>
</dbReference>
<feature type="region of interest" description="Disordered" evidence="6">
    <location>
        <begin position="394"/>
        <end position="426"/>
    </location>
</feature>
<evidence type="ECO:0000313" key="9">
    <source>
        <dbReference type="Proteomes" id="UP001558613"/>
    </source>
</evidence>
<sequence>KDISYGELKALLAKGSGLLVDVRGKDEVDRGRIPGSIHIPVEHVERDMSLDAAEFQSKFGVVKPPLDSSELVFHCQLGRRGAVATEKARSLGFTNARNYAGGYKECVPLWVGPLLHAASRLKTTDRIKRRKVYRLIQRQLLNDRIGCSTCDKPTYVYPAELKEMVRAAFPNDICHYEDPCHENKMPPEGKSDMERIGIFKEMGYISVGDKYTPFIYRPFNDSAYKNKQMLSGGAKSKSALQAGYFDTQFKRIFEREAFTDPVKIERQYRIQQSKKNIGKAFLPCNGEKKTCGVGSYYGTFGGPIQAMSALQSPRKPNKSPGKNFYTNPPKKGSGYGYPDVTLSKTVSYSSDPYDRAKEMLKREIVAHKSMLKGGAFRLNLHPVECFDGNPYKFDKPLPPPKKTEDKKHITMPFKPSSPSKKTGGMKAGTFDSYPTYSAEPYGTKKTKSAMMNKEVQIFHPSPGPKSTPVKSIISLNVNKAVNSTNYNRIPSVMVY</sequence>
<comment type="caution">
    <text evidence="8">The sequence shown here is derived from an EMBL/GenBank/DDBJ whole genome shotgun (WGS) entry which is preliminary data.</text>
</comment>
<reference evidence="8 9" key="1">
    <citation type="submission" date="2023-09" db="EMBL/GenBank/DDBJ databases">
        <authorList>
            <person name="Wang M."/>
        </authorList>
    </citation>
    <scope>NUCLEOTIDE SEQUENCE [LARGE SCALE GENOMIC DNA]</scope>
    <source>
        <strain evidence="8">GT-2023</strain>
        <tissue evidence="8">Liver</tissue>
    </source>
</reference>
<keyword evidence="2" id="KW-0963">Cytoplasm</keyword>
<dbReference type="SUPFAM" id="SSF52821">
    <property type="entry name" value="Rhodanese/Cell cycle control phosphatase"/>
    <property type="match status" value="1"/>
</dbReference>
<dbReference type="PROSITE" id="PS50206">
    <property type="entry name" value="RHODANESE_3"/>
    <property type="match status" value="1"/>
</dbReference>
<evidence type="ECO:0000256" key="6">
    <source>
        <dbReference type="SAM" id="MobiDB-lite"/>
    </source>
</evidence>
<feature type="domain" description="Rhodanese" evidence="7">
    <location>
        <begin position="13"/>
        <end position="108"/>
    </location>
</feature>
<evidence type="ECO:0000256" key="5">
    <source>
        <dbReference type="ARBA" id="ARBA00035693"/>
    </source>
</evidence>
<dbReference type="EMBL" id="JAYMGO010000072">
    <property type="protein sequence ID" value="KAL1246876.1"/>
    <property type="molecule type" value="Genomic_DNA"/>
</dbReference>
<dbReference type="PANTHER" id="PTHR31144:SF1">
    <property type="entry name" value="UPF0602 PROTEIN C4ORF47"/>
    <property type="match status" value="1"/>
</dbReference>
<proteinExistence type="inferred from homology"/>
<comment type="subcellular location">
    <subcellularLocation>
        <location evidence="1">Cytoplasm</location>
        <location evidence="1">Cytoskeleton</location>
        <location evidence="1">Microtubule organizing center</location>
        <location evidence="1">Centrosome</location>
    </subcellularLocation>
</comment>
<feature type="region of interest" description="Disordered" evidence="6">
    <location>
        <begin position="310"/>
        <end position="332"/>
    </location>
</feature>
<dbReference type="SMART" id="SM00450">
    <property type="entry name" value="RHOD"/>
    <property type="match status" value="1"/>
</dbReference>
<evidence type="ECO:0000259" key="7">
    <source>
        <dbReference type="PROSITE" id="PS50206"/>
    </source>
</evidence>
<evidence type="ECO:0000256" key="3">
    <source>
        <dbReference type="ARBA" id="ARBA00023212"/>
    </source>
</evidence>
<accession>A0ABR3L1S4</accession>
<dbReference type="InterPro" id="IPR001763">
    <property type="entry name" value="Rhodanese-like_dom"/>
</dbReference>
<keyword evidence="3" id="KW-0206">Cytoskeleton</keyword>
<feature type="non-terminal residue" evidence="8">
    <location>
        <position position="1"/>
    </location>
</feature>
<keyword evidence="9" id="KW-1185">Reference proteome</keyword>
<gene>
    <name evidence="8" type="ORF">QQF64_034754</name>
</gene>
<dbReference type="PANTHER" id="PTHR31144">
    <property type="entry name" value="UPF0602 PROTEIN C4ORF47"/>
    <property type="match status" value="1"/>
</dbReference>
<comment type="similarity">
    <text evidence="4">Belongs to the CFAP96 family.</text>
</comment>
<evidence type="ECO:0000256" key="1">
    <source>
        <dbReference type="ARBA" id="ARBA00004300"/>
    </source>
</evidence>
<evidence type="ECO:0000256" key="2">
    <source>
        <dbReference type="ARBA" id="ARBA00022490"/>
    </source>
</evidence>
<protein>
    <recommendedName>
        <fullName evidence="5">Cilia-and flagella-associated protein 96</fullName>
    </recommendedName>
</protein>
<name>A0ABR3L1S4_9TELE</name>
<dbReference type="InterPro" id="IPR036873">
    <property type="entry name" value="Rhodanese-like_dom_sf"/>
</dbReference>
<dbReference type="Gene3D" id="3.40.250.10">
    <property type="entry name" value="Rhodanese-like domain"/>
    <property type="match status" value="1"/>
</dbReference>
<dbReference type="Proteomes" id="UP001558613">
    <property type="component" value="Unassembled WGS sequence"/>
</dbReference>
<dbReference type="InterPro" id="IPR029358">
    <property type="entry name" value="CFAP96"/>
</dbReference>
<organism evidence="8 9">
    <name type="scientific">Cirrhinus molitorella</name>
    <name type="common">mud carp</name>
    <dbReference type="NCBI Taxonomy" id="172907"/>
    <lineage>
        <taxon>Eukaryota</taxon>
        <taxon>Metazoa</taxon>
        <taxon>Chordata</taxon>
        <taxon>Craniata</taxon>
        <taxon>Vertebrata</taxon>
        <taxon>Euteleostomi</taxon>
        <taxon>Actinopterygii</taxon>
        <taxon>Neopterygii</taxon>
        <taxon>Teleostei</taxon>
        <taxon>Ostariophysi</taxon>
        <taxon>Cypriniformes</taxon>
        <taxon>Cyprinidae</taxon>
        <taxon>Labeoninae</taxon>
        <taxon>Labeonini</taxon>
        <taxon>Cirrhinus</taxon>
    </lineage>
</organism>
<evidence type="ECO:0000256" key="4">
    <source>
        <dbReference type="ARBA" id="ARBA00035656"/>
    </source>
</evidence>